<evidence type="ECO:0000313" key="3">
    <source>
        <dbReference type="EMBL" id="EDY16172.1"/>
    </source>
</evidence>
<evidence type="ECO:0000256" key="1">
    <source>
        <dbReference type="SAM" id="SignalP"/>
    </source>
</evidence>
<keyword evidence="1" id="KW-0732">Signal</keyword>
<gene>
    <name evidence="3" type="ORF">CfE428DRAFT_6276</name>
</gene>
<dbReference type="PANTHER" id="PTHR30383:SF26">
    <property type="entry name" value="SGNH HYDROLASE-TYPE ESTERASE DOMAIN-CONTAINING PROTEIN"/>
    <property type="match status" value="1"/>
</dbReference>
<name>B4DBI5_9BACT</name>
<dbReference type="PANTHER" id="PTHR30383">
    <property type="entry name" value="THIOESTERASE 1/PROTEASE 1/LYSOPHOSPHOLIPASE L1"/>
    <property type="match status" value="1"/>
</dbReference>
<dbReference type="eggNOG" id="COG2755">
    <property type="taxonomic scope" value="Bacteria"/>
</dbReference>
<dbReference type="EMBL" id="ABVL01000038">
    <property type="protein sequence ID" value="EDY16172.1"/>
    <property type="molecule type" value="Genomic_DNA"/>
</dbReference>
<dbReference type="STRING" id="497964.CfE428DRAFT_6276"/>
<proteinExistence type="predicted"/>
<keyword evidence="4" id="KW-1185">Reference proteome</keyword>
<dbReference type="InterPro" id="IPR036514">
    <property type="entry name" value="SGNH_hydro_sf"/>
</dbReference>
<dbReference type="AlphaFoldDB" id="B4DBI5"/>
<dbReference type="InterPro" id="IPR051532">
    <property type="entry name" value="Ester_Hydrolysis_Enzymes"/>
</dbReference>
<dbReference type="CDD" id="cd00229">
    <property type="entry name" value="SGNH_hydrolase"/>
    <property type="match status" value="1"/>
</dbReference>
<comment type="caution">
    <text evidence="3">The sequence shown here is derived from an EMBL/GenBank/DDBJ whole genome shotgun (WGS) entry which is preliminary data.</text>
</comment>
<dbReference type="InterPro" id="IPR013830">
    <property type="entry name" value="SGNH_hydro"/>
</dbReference>
<evidence type="ECO:0000313" key="4">
    <source>
        <dbReference type="Proteomes" id="UP000005824"/>
    </source>
</evidence>
<dbReference type="SUPFAM" id="SSF52266">
    <property type="entry name" value="SGNH hydrolase"/>
    <property type="match status" value="1"/>
</dbReference>
<accession>B4DBI5</accession>
<feature type="chain" id="PRO_5002803395" evidence="1">
    <location>
        <begin position="36"/>
        <end position="238"/>
    </location>
</feature>
<dbReference type="Pfam" id="PF13472">
    <property type="entry name" value="Lipase_GDSL_2"/>
    <property type="match status" value="1"/>
</dbReference>
<reference evidence="3 4" key="1">
    <citation type="journal article" date="2011" name="J. Bacteriol.">
        <title>Genome sequence of Chthoniobacter flavus Ellin428, an aerobic heterotrophic soil bacterium.</title>
        <authorList>
            <person name="Kant R."/>
            <person name="van Passel M.W."/>
            <person name="Palva A."/>
            <person name="Lucas S."/>
            <person name="Lapidus A."/>
            <person name="Glavina Del Rio T."/>
            <person name="Dalin E."/>
            <person name="Tice H."/>
            <person name="Bruce D."/>
            <person name="Goodwin L."/>
            <person name="Pitluck S."/>
            <person name="Larimer F.W."/>
            <person name="Land M.L."/>
            <person name="Hauser L."/>
            <person name="Sangwan P."/>
            <person name="de Vos W.M."/>
            <person name="Janssen P.H."/>
            <person name="Smidt H."/>
        </authorList>
    </citation>
    <scope>NUCLEOTIDE SEQUENCE [LARGE SCALE GENOMIC DNA]</scope>
    <source>
        <strain evidence="3 4">Ellin428</strain>
    </source>
</reference>
<dbReference type="Gene3D" id="3.40.50.1110">
    <property type="entry name" value="SGNH hydrolase"/>
    <property type="match status" value="1"/>
</dbReference>
<feature type="domain" description="SGNH hydrolase-type esterase" evidence="2">
    <location>
        <begin position="59"/>
        <end position="219"/>
    </location>
</feature>
<sequence length="238" mass="25826">MGKDVTNLFPSPNTTMKSLFTALFLVCALATASFAQTPAKPTALTPIEDQPGLPRVLLIGDSISIGYTIPVRNLLKGKANVHRIPANGGPTKNGIANIDKWLGDGHWDVIHFNWGIHDLKIMPDGKRQVEPGDYEKNLRALVAKLKATGAKLIWATTTPIPDGPLNPPRSFGKVSEYNEIADRVMKENGVAIDDLNTLITPHLAEMQIPHDVHYKSEGYITLAKQVAASIEAALPAKK</sequence>
<dbReference type="InParanoid" id="B4DBI5"/>
<organism evidence="3 4">
    <name type="scientific">Chthoniobacter flavus Ellin428</name>
    <dbReference type="NCBI Taxonomy" id="497964"/>
    <lineage>
        <taxon>Bacteria</taxon>
        <taxon>Pseudomonadati</taxon>
        <taxon>Verrucomicrobiota</taxon>
        <taxon>Spartobacteria</taxon>
        <taxon>Chthoniobacterales</taxon>
        <taxon>Chthoniobacteraceae</taxon>
        <taxon>Chthoniobacter</taxon>
    </lineage>
</organism>
<evidence type="ECO:0000259" key="2">
    <source>
        <dbReference type="Pfam" id="PF13472"/>
    </source>
</evidence>
<protein>
    <submittedName>
        <fullName evidence="3">Lipolytic protein G-D-S-L family</fullName>
    </submittedName>
</protein>
<dbReference type="GO" id="GO:0004622">
    <property type="term" value="F:phosphatidylcholine lysophospholipase activity"/>
    <property type="evidence" value="ECO:0007669"/>
    <property type="project" value="TreeGrafter"/>
</dbReference>
<feature type="signal peptide" evidence="1">
    <location>
        <begin position="1"/>
        <end position="35"/>
    </location>
</feature>
<dbReference type="Proteomes" id="UP000005824">
    <property type="component" value="Unassembled WGS sequence"/>
</dbReference>